<evidence type="ECO:0000313" key="1">
    <source>
        <dbReference type="EMBL" id="SFJ49950.1"/>
    </source>
</evidence>
<keyword evidence="2" id="KW-1185">Reference proteome</keyword>
<organism evidence="1 2">
    <name type="scientific">Planctomicrobium piriforme</name>
    <dbReference type="NCBI Taxonomy" id="1576369"/>
    <lineage>
        <taxon>Bacteria</taxon>
        <taxon>Pseudomonadati</taxon>
        <taxon>Planctomycetota</taxon>
        <taxon>Planctomycetia</taxon>
        <taxon>Planctomycetales</taxon>
        <taxon>Planctomycetaceae</taxon>
        <taxon>Planctomicrobium</taxon>
    </lineage>
</organism>
<protein>
    <submittedName>
        <fullName evidence="1">Uncharacterized protein</fullName>
    </submittedName>
</protein>
<dbReference type="EMBL" id="FOQD01000022">
    <property type="protein sequence ID" value="SFJ49950.1"/>
    <property type="molecule type" value="Genomic_DNA"/>
</dbReference>
<sequence length="203" mass="22450">MKGPAGTLARHFASRVTFADGDIAADNSTHVLSSQSPAFRENAPRELSDASMESIMKWCSRKSCKAGRPVFSEELWRSNRLPSLSSAFNASAPCSASSSHLSLDSGALRRIWSTCALDRPACGSYCLLEGKVASPEIQRNYCRQCPFMGRQLPYRCEKKQTATRLRFEIDDFCHNVTRCSGRVLKREFDATCNSRGIRALAAV</sequence>
<reference evidence="2" key="1">
    <citation type="submission" date="2016-10" db="EMBL/GenBank/DDBJ databases">
        <authorList>
            <person name="Varghese N."/>
            <person name="Submissions S."/>
        </authorList>
    </citation>
    <scope>NUCLEOTIDE SEQUENCE [LARGE SCALE GENOMIC DNA]</scope>
    <source>
        <strain evidence="2">DSM 26348</strain>
    </source>
</reference>
<proteinExistence type="predicted"/>
<accession>A0A1I3RV81</accession>
<gene>
    <name evidence="1" type="ORF">SAMN05421753_1222</name>
</gene>
<name>A0A1I3RV81_9PLAN</name>
<dbReference type="Proteomes" id="UP000199518">
    <property type="component" value="Unassembled WGS sequence"/>
</dbReference>
<dbReference type="AlphaFoldDB" id="A0A1I3RV81"/>
<evidence type="ECO:0000313" key="2">
    <source>
        <dbReference type="Proteomes" id="UP000199518"/>
    </source>
</evidence>